<dbReference type="OrthoDB" id="1879366at2759"/>
<dbReference type="Proteomes" id="UP000054383">
    <property type="component" value="Unassembled WGS sequence"/>
</dbReference>
<evidence type="ECO:0000256" key="3">
    <source>
        <dbReference type="ARBA" id="ARBA00011738"/>
    </source>
</evidence>
<evidence type="ECO:0000256" key="7">
    <source>
        <dbReference type="ARBA" id="ARBA00022857"/>
    </source>
</evidence>
<dbReference type="SUPFAM" id="SSF50129">
    <property type="entry name" value="GroES-like"/>
    <property type="match status" value="1"/>
</dbReference>
<dbReference type="SUPFAM" id="SSF51735">
    <property type="entry name" value="NAD(P)-binding Rossmann-fold domains"/>
    <property type="match status" value="1"/>
</dbReference>
<evidence type="ECO:0000256" key="12">
    <source>
        <dbReference type="SAM" id="MobiDB-lite"/>
    </source>
</evidence>
<evidence type="ECO:0000256" key="5">
    <source>
        <dbReference type="ARBA" id="ARBA00022723"/>
    </source>
</evidence>
<evidence type="ECO:0000256" key="1">
    <source>
        <dbReference type="ARBA" id="ARBA00001947"/>
    </source>
</evidence>
<keyword evidence="8" id="KW-0560">Oxidoreductase</keyword>
<evidence type="ECO:0000259" key="13">
    <source>
        <dbReference type="SMART" id="SM00829"/>
    </source>
</evidence>
<dbReference type="GO" id="GO:0008106">
    <property type="term" value="F:alcohol dehydrogenase (NADP+) activity"/>
    <property type="evidence" value="ECO:0007669"/>
    <property type="project" value="UniProtKB-EC"/>
</dbReference>
<evidence type="ECO:0000313" key="15">
    <source>
        <dbReference type="Proteomes" id="UP000054383"/>
    </source>
</evidence>
<dbReference type="PANTHER" id="PTHR42683">
    <property type="entry name" value="ALDEHYDE REDUCTASE"/>
    <property type="match status" value="1"/>
</dbReference>
<keyword evidence="5 11" id="KW-0479">Metal-binding</keyword>
<dbReference type="STRING" id="28573.A0A0U1M6E9"/>
<keyword evidence="15" id="KW-1185">Reference proteome</keyword>
<evidence type="ECO:0000313" key="14">
    <source>
        <dbReference type="EMBL" id="CRG91107.1"/>
    </source>
</evidence>
<dbReference type="Pfam" id="PF08240">
    <property type="entry name" value="ADH_N"/>
    <property type="match status" value="1"/>
</dbReference>
<feature type="compositionally biased region" description="Basic residues" evidence="12">
    <location>
        <begin position="90"/>
        <end position="100"/>
    </location>
</feature>
<proteinExistence type="inferred from homology"/>
<evidence type="ECO:0000256" key="10">
    <source>
        <dbReference type="ARBA" id="ARBA00050997"/>
    </source>
</evidence>
<comment type="subunit">
    <text evidence="3">Homodimer.</text>
</comment>
<feature type="region of interest" description="Disordered" evidence="12">
    <location>
        <begin position="90"/>
        <end position="111"/>
    </location>
</feature>
<keyword evidence="4" id="KW-0597">Phosphoprotein</keyword>
<dbReference type="GO" id="GO:0006066">
    <property type="term" value="P:alcohol metabolic process"/>
    <property type="evidence" value="ECO:0007669"/>
    <property type="project" value="UniProtKB-ARBA"/>
</dbReference>
<dbReference type="InterPro" id="IPR021833">
    <property type="entry name" value="DUF3425"/>
</dbReference>
<evidence type="ECO:0000256" key="9">
    <source>
        <dbReference type="ARBA" id="ARBA00024074"/>
    </source>
</evidence>
<dbReference type="GO" id="GO:0008270">
    <property type="term" value="F:zinc ion binding"/>
    <property type="evidence" value="ECO:0007669"/>
    <property type="project" value="InterPro"/>
</dbReference>
<dbReference type="Pfam" id="PF11905">
    <property type="entry name" value="DUF3425"/>
    <property type="match status" value="1"/>
</dbReference>
<comment type="similarity">
    <text evidence="2 11">Belongs to the zinc-containing alcohol dehydrogenase family.</text>
</comment>
<dbReference type="InterPro" id="IPR036291">
    <property type="entry name" value="NAD(P)-bd_dom_sf"/>
</dbReference>
<dbReference type="InterPro" id="IPR002328">
    <property type="entry name" value="ADH_Zn_CS"/>
</dbReference>
<dbReference type="AlphaFoldDB" id="A0A0U1M6E9"/>
<organism evidence="14 15">
    <name type="scientific">Talaromyces islandicus</name>
    <name type="common">Penicillium islandicum</name>
    <dbReference type="NCBI Taxonomy" id="28573"/>
    <lineage>
        <taxon>Eukaryota</taxon>
        <taxon>Fungi</taxon>
        <taxon>Dikarya</taxon>
        <taxon>Ascomycota</taxon>
        <taxon>Pezizomycotina</taxon>
        <taxon>Eurotiomycetes</taxon>
        <taxon>Eurotiomycetidae</taxon>
        <taxon>Eurotiales</taxon>
        <taxon>Trichocomaceae</taxon>
        <taxon>Talaromyces</taxon>
        <taxon>Talaromyces sect. Islandici</taxon>
    </lineage>
</organism>
<dbReference type="FunFam" id="3.40.50.720:FF:000158">
    <property type="entry name" value="Zinc-binding alcohol dehydrogenase"/>
    <property type="match status" value="1"/>
</dbReference>
<evidence type="ECO:0000256" key="4">
    <source>
        <dbReference type="ARBA" id="ARBA00022553"/>
    </source>
</evidence>
<dbReference type="InterPro" id="IPR013149">
    <property type="entry name" value="ADH-like_C"/>
</dbReference>
<comment type="cofactor">
    <cofactor evidence="1 11">
        <name>Zn(2+)</name>
        <dbReference type="ChEBI" id="CHEBI:29105"/>
    </cofactor>
</comment>
<dbReference type="EMBL" id="CVMT01000009">
    <property type="protein sequence ID" value="CRG91107.1"/>
    <property type="molecule type" value="Genomic_DNA"/>
</dbReference>
<dbReference type="InterPro" id="IPR011032">
    <property type="entry name" value="GroES-like_sf"/>
</dbReference>
<feature type="compositionally biased region" description="Polar residues" evidence="12">
    <location>
        <begin position="101"/>
        <end position="111"/>
    </location>
</feature>
<dbReference type="CDD" id="cd05283">
    <property type="entry name" value="CAD1"/>
    <property type="match status" value="1"/>
</dbReference>
<evidence type="ECO:0000256" key="11">
    <source>
        <dbReference type="RuleBase" id="RU361277"/>
    </source>
</evidence>
<dbReference type="Gene3D" id="3.90.180.10">
    <property type="entry name" value="Medium-chain alcohol dehydrogenases, catalytic domain"/>
    <property type="match status" value="1"/>
</dbReference>
<dbReference type="InterPro" id="IPR020843">
    <property type="entry name" value="ER"/>
</dbReference>
<dbReference type="Pfam" id="PF00107">
    <property type="entry name" value="ADH_zinc_N"/>
    <property type="match status" value="1"/>
</dbReference>
<dbReference type="Gene3D" id="3.40.50.720">
    <property type="entry name" value="NAD(P)-binding Rossmann-like Domain"/>
    <property type="match status" value="1"/>
</dbReference>
<dbReference type="CDD" id="cd14688">
    <property type="entry name" value="bZIP_YAP"/>
    <property type="match status" value="1"/>
</dbReference>
<dbReference type="InterPro" id="IPR013154">
    <property type="entry name" value="ADH-like_N"/>
</dbReference>
<feature type="domain" description="Enoyl reductase (ER)" evidence="13">
    <location>
        <begin position="303"/>
        <end position="635"/>
    </location>
</feature>
<evidence type="ECO:0000256" key="8">
    <source>
        <dbReference type="ARBA" id="ARBA00023002"/>
    </source>
</evidence>
<evidence type="ECO:0000256" key="6">
    <source>
        <dbReference type="ARBA" id="ARBA00022833"/>
    </source>
</evidence>
<reference evidence="14 15" key="1">
    <citation type="submission" date="2015-04" db="EMBL/GenBank/DDBJ databases">
        <authorList>
            <person name="Syromyatnikov M.Y."/>
            <person name="Popov V.N."/>
        </authorList>
    </citation>
    <scope>NUCLEOTIDE SEQUENCE [LARGE SCALE GENOMIC DNA]</scope>
    <source>
        <strain evidence="14">WF-38-12</strain>
    </source>
</reference>
<evidence type="ECO:0000256" key="2">
    <source>
        <dbReference type="ARBA" id="ARBA00008072"/>
    </source>
</evidence>
<protein>
    <recommendedName>
        <fullName evidence="9">alcohol dehydrogenase (NADP(+))</fullName>
        <ecNumber evidence="9">1.1.1.2</ecNumber>
    </recommendedName>
</protein>
<keyword evidence="6 11" id="KW-0862">Zinc</keyword>
<dbReference type="PROSITE" id="PS00059">
    <property type="entry name" value="ADH_ZINC"/>
    <property type="match status" value="1"/>
</dbReference>
<sequence>MRLAMNGTDQVTLFEPAKDMIKPAVASGYDACAYKGNWSPDYTNITFGICAYFMRQQAGIRLPEDDWTGVTDREARKKLQNRLNQRAHRLRRKDNTRSRKALNQQTKPQYNSSQILGESLVDVQEGKDGFAICSSSPKNSEMLRRRIEAAAYKSYLEGAPKLEHLISLSRLNVHRAIKDNIIAIGMTPSWMIDDNSISIFNLQVPGFTEDSIPLSLRPTVIQRQIPHHPWLDFFPFPRMRDNLILAGDSFDDTQLCRDMTAFWDNKSVGTVLLVWGQPWDPENWEMINDTDYAFQGWMGLDKDSIGNLKWQTYEPKPWEETDVDIKVTHCGICGSDLHTLRSGWGATMYPCVVGHEIVGIAVRVGSEVKHIKVGDRVGVGAQSDSCRNRTGKCKDCTLGRENLCNKKGRCDTYNSVFLNGGKSYGGYADYNRTPGAFVVRIPDGLSSSAAAPMLCGGITTYAPLKNNGCGPNKSVAIIGVGGLGHFGILWAKALGAARVVGISRKESKRADVLKLGADDYIATEDEEDWALKHAGSFDLIVSTVSSPTMPLREYIGLLDSNGTLVQVGAPEDKLPDILAFDLIMKGRSLSGSLIGPPAQIEEMLQLAVEKNVQPWIQERPMSEANQAVMDMENGLARYRYTLVNEKHT</sequence>
<dbReference type="SMART" id="SM00829">
    <property type="entry name" value="PKS_ER"/>
    <property type="match status" value="1"/>
</dbReference>
<dbReference type="InterPro" id="IPR047109">
    <property type="entry name" value="CAD-like"/>
</dbReference>
<gene>
    <name evidence="14" type="ORF">PISL3812_08155</name>
</gene>
<keyword evidence="7" id="KW-0521">NADP</keyword>
<dbReference type="EC" id="1.1.1.2" evidence="9"/>
<comment type="catalytic activity">
    <reaction evidence="10">
        <text>a primary alcohol + NADP(+) = an aldehyde + NADPH + H(+)</text>
        <dbReference type="Rhea" id="RHEA:15937"/>
        <dbReference type="ChEBI" id="CHEBI:15378"/>
        <dbReference type="ChEBI" id="CHEBI:15734"/>
        <dbReference type="ChEBI" id="CHEBI:17478"/>
        <dbReference type="ChEBI" id="CHEBI:57783"/>
        <dbReference type="ChEBI" id="CHEBI:58349"/>
        <dbReference type="EC" id="1.1.1.2"/>
    </reaction>
    <physiologicalReaction direction="left-to-right" evidence="10">
        <dbReference type="Rhea" id="RHEA:15938"/>
    </physiologicalReaction>
    <physiologicalReaction direction="right-to-left" evidence="10">
        <dbReference type="Rhea" id="RHEA:15939"/>
    </physiologicalReaction>
</comment>
<name>A0A0U1M6E9_TALIS</name>
<accession>A0A0U1M6E9</accession>